<dbReference type="AlphaFoldDB" id="A0AAV4VP95"/>
<organism evidence="1 2">
    <name type="scientific">Caerostris extrusa</name>
    <name type="common">Bark spider</name>
    <name type="synonym">Caerostris bankana</name>
    <dbReference type="NCBI Taxonomy" id="172846"/>
    <lineage>
        <taxon>Eukaryota</taxon>
        <taxon>Metazoa</taxon>
        <taxon>Ecdysozoa</taxon>
        <taxon>Arthropoda</taxon>
        <taxon>Chelicerata</taxon>
        <taxon>Arachnida</taxon>
        <taxon>Araneae</taxon>
        <taxon>Araneomorphae</taxon>
        <taxon>Entelegynae</taxon>
        <taxon>Araneoidea</taxon>
        <taxon>Araneidae</taxon>
        <taxon>Caerostris</taxon>
    </lineage>
</organism>
<sequence>MPSPFQLLIRMRYDLRKKFVFYFRRIRKPIFLRCVASSGISRLLRKAFDSVLAFGQTFFFFFFLWLRPPQRNISLGSILNSNFETSHTLDAETVFLVLRFCPSFIRDIYQASYV</sequence>
<protein>
    <submittedName>
        <fullName evidence="1">Uncharacterized protein</fullName>
    </submittedName>
</protein>
<name>A0AAV4VP95_CAEEX</name>
<evidence type="ECO:0000313" key="1">
    <source>
        <dbReference type="EMBL" id="GIY72137.1"/>
    </source>
</evidence>
<dbReference type="Proteomes" id="UP001054945">
    <property type="component" value="Unassembled WGS sequence"/>
</dbReference>
<reference evidence="1 2" key="1">
    <citation type="submission" date="2021-06" db="EMBL/GenBank/DDBJ databases">
        <title>Caerostris extrusa draft genome.</title>
        <authorList>
            <person name="Kono N."/>
            <person name="Arakawa K."/>
        </authorList>
    </citation>
    <scope>NUCLEOTIDE SEQUENCE [LARGE SCALE GENOMIC DNA]</scope>
</reference>
<evidence type="ECO:0000313" key="2">
    <source>
        <dbReference type="Proteomes" id="UP001054945"/>
    </source>
</evidence>
<gene>
    <name evidence="1" type="ORF">CEXT_461901</name>
</gene>
<dbReference type="EMBL" id="BPLR01014900">
    <property type="protein sequence ID" value="GIY72137.1"/>
    <property type="molecule type" value="Genomic_DNA"/>
</dbReference>
<keyword evidence="2" id="KW-1185">Reference proteome</keyword>
<accession>A0AAV4VP95</accession>
<proteinExistence type="predicted"/>
<comment type="caution">
    <text evidence="1">The sequence shown here is derived from an EMBL/GenBank/DDBJ whole genome shotgun (WGS) entry which is preliminary data.</text>
</comment>